<dbReference type="RefSeq" id="WP_172697279.1">
    <property type="nucleotide sequence ID" value="NZ_WKPR01000004.1"/>
</dbReference>
<dbReference type="Proteomes" id="UP000434475">
    <property type="component" value="Unassembled WGS sequence"/>
</dbReference>
<reference evidence="1 2" key="1">
    <citation type="journal article" date="2019" name="Nat. Med.">
        <title>A library of human gut bacterial isolates paired with longitudinal multiomics data enables mechanistic microbiome research.</title>
        <authorList>
            <person name="Poyet M."/>
            <person name="Groussin M."/>
            <person name="Gibbons S.M."/>
            <person name="Avila-Pacheco J."/>
            <person name="Jiang X."/>
            <person name="Kearney S.M."/>
            <person name="Perrotta A.R."/>
            <person name="Berdy B."/>
            <person name="Zhao S."/>
            <person name="Lieberman T.D."/>
            <person name="Swanson P.K."/>
            <person name="Smith M."/>
            <person name="Roesemann S."/>
            <person name="Alexander J.E."/>
            <person name="Rich S.A."/>
            <person name="Livny J."/>
            <person name="Vlamakis H."/>
            <person name="Clish C."/>
            <person name="Bullock K."/>
            <person name="Deik A."/>
            <person name="Scott J."/>
            <person name="Pierce K.A."/>
            <person name="Xavier R.J."/>
            <person name="Alm E.J."/>
        </authorList>
    </citation>
    <scope>NUCLEOTIDE SEQUENCE [LARGE SCALE GENOMIC DNA]</scope>
    <source>
        <strain evidence="1 2">BIOML-A2</strain>
    </source>
</reference>
<name>A0A6I2QYD0_FLAPL</name>
<protein>
    <submittedName>
        <fullName evidence="1">Uncharacterized protein</fullName>
    </submittedName>
</protein>
<accession>A0A6I2QYD0</accession>
<dbReference type="AlphaFoldDB" id="A0A6I2QYD0"/>
<comment type="caution">
    <text evidence="1">The sequence shown here is derived from an EMBL/GenBank/DDBJ whole genome shotgun (WGS) entry which is preliminary data.</text>
</comment>
<organism evidence="1 2">
    <name type="scientific">Flavonifractor plautii</name>
    <name type="common">Fusobacterium plautii</name>
    <dbReference type="NCBI Taxonomy" id="292800"/>
    <lineage>
        <taxon>Bacteria</taxon>
        <taxon>Bacillati</taxon>
        <taxon>Bacillota</taxon>
        <taxon>Clostridia</taxon>
        <taxon>Eubacteriales</taxon>
        <taxon>Oscillospiraceae</taxon>
        <taxon>Flavonifractor</taxon>
    </lineage>
</organism>
<evidence type="ECO:0000313" key="2">
    <source>
        <dbReference type="Proteomes" id="UP000434475"/>
    </source>
</evidence>
<evidence type="ECO:0000313" key="1">
    <source>
        <dbReference type="EMBL" id="MSB18831.1"/>
    </source>
</evidence>
<sequence length="749" mass="83636">MKSVSNAYKLSMRGLLRNRSYVRITFGNVDTTAATDGEWVSNGELPFSEFETVDYPYQYGSPYAVLELNRWALDGKALILPTSGTVQDGFASNHMSDAEGAFSTPAVITRQFSTPHTFPGLTLTFDTRYQEWPLQITARFYLSNALVDTQVVPVTGVEVVINTRAAQVDKVTITFDMALPYRRPRLEEVLYGLNKQFVNKDIISTQQKHDVDPLSRRLPTETMEFTIIDYEHNYDPDNPAGIYAYVDKNSPIEIQFGYELPDGSVEWIKSDKYVLNGKPTTKDNQTTFTGTGLIGSLTKTFYKSKLGSKSLFAMAEEVLLDADLTLTEQGTHPWEIDESLKQMFTTAALPIDTHMNCLQLIAHAARCRLFTDDDNIIHIKPFGVTVTGIYSGQWADNGHLWYSEWETVDKGNTSENTYAVFELNRWTLDGGNQVIIPDDNPNGRGYISEAMTNAEGTFITAPVFTRTFDVSHDLPVVAIRFDTPMDEYPASIQVKYYKDTVLLDTQTVPVNSIEVFVSSSLAIDCTKIEVSFLSGLPYRRMRVSKVYYRETDFTLNFSSIAENSQAISKIDELKAVTVARYSYAASDSTTNLYEETTTETELHVEFSGLAQDIQINVSGGTLVSSNIYARAADLVLSSGTKTVTITGRTLQENSVVVSYPVALTGEVDKEENPLITNDSMCLALANHVKNYLQMRNTYDADYRGNPEMEVGDIIGLQTRYTNEMDALILVDEISFNGSLSGKMKVKGLI</sequence>
<gene>
    <name evidence="1" type="ORF">GKE97_04785</name>
</gene>
<dbReference type="EMBL" id="WKPR01000004">
    <property type="protein sequence ID" value="MSB18831.1"/>
    <property type="molecule type" value="Genomic_DNA"/>
</dbReference>
<proteinExistence type="predicted"/>